<gene>
    <name evidence="7" type="primary">NPF6.2_1</name>
    <name evidence="7" type="ORF">CFP56_003005</name>
</gene>
<proteinExistence type="inferred from homology"/>
<dbReference type="Gene3D" id="1.20.1250.20">
    <property type="entry name" value="MFS general substrate transporter like domains"/>
    <property type="match status" value="2"/>
</dbReference>
<dbReference type="EMBL" id="PKMF04000114">
    <property type="protein sequence ID" value="KAK7849436.1"/>
    <property type="molecule type" value="Genomic_DNA"/>
</dbReference>
<keyword evidence="4 6" id="KW-1133">Transmembrane helix</keyword>
<evidence type="ECO:0000313" key="8">
    <source>
        <dbReference type="Proteomes" id="UP000237347"/>
    </source>
</evidence>
<organism evidence="7 8">
    <name type="scientific">Quercus suber</name>
    <name type="common">Cork oak</name>
    <dbReference type="NCBI Taxonomy" id="58331"/>
    <lineage>
        <taxon>Eukaryota</taxon>
        <taxon>Viridiplantae</taxon>
        <taxon>Streptophyta</taxon>
        <taxon>Embryophyta</taxon>
        <taxon>Tracheophyta</taxon>
        <taxon>Spermatophyta</taxon>
        <taxon>Magnoliopsida</taxon>
        <taxon>eudicotyledons</taxon>
        <taxon>Gunneridae</taxon>
        <taxon>Pentapetalae</taxon>
        <taxon>rosids</taxon>
        <taxon>fabids</taxon>
        <taxon>Fagales</taxon>
        <taxon>Fagaceae</taxon>
        <taxon>Quercus</taxon>
    </lineage>
</organism>
<evidence type="ECO:0000313" key="7">
    <source>
        <dbReference type="EMBL" id="KAK7849436.1"/>
    </source>
</evidence>
<feature type="transmembrane region" description="Helical" evidence="6">
    <location>
        <begin position="477"/>
        <end position="495"/>
    </location>
</feature>
<dbReference type="AlphaFoldDB" id="A0AAW0LEM8"/>
<feature type="transmembrane region" description="Helical" evidence="6">
    <location>
        <begin position="265"/>
        <end position="289"/>
    </location>
</feature>
<evidence type="ECO:0000256" key="5">
    <source>
        <dbReference type="ARBA" id="ARBA00023136"/>
    </source>
</evidence>
<protein>
    <submittedName>
        <fullName evidence="7">Protein nrt1/ ptr family 6.2</fullName>
    </submittedName>
</protein>
<evidence type="ECO:0000256" key="1">
    <source>
        <dbReference type="ARBA" id="ARBA00004141"/>
    </source>
</evidence>
<feature type="transmembrane region" description="Helical" evidence="6">
    <location>
        <begin position="528"/>
        <end position="547"/>
    </location>
</feature>
<name>A0AAW0LEM8_QUESU</name>
<dbReference type="InterPro" id="IPR000109">
    <property type="entry name" value="POT_fam"/>
</dbReference>
<feature type="transmembrane region" description="Helical" evidence="6">
    <location>
        <begin position="183"/>
        <end position="200"/>
    </location>
</feature>
<feature type="transmembrane region" description="Helical" evidence="6">
    <location>
        <begin position="220"/>
        <end position="244"/>
    </location>
</feature>
<feature type="transmembrane region" description="Helical" evidence="6">
    <location>
        <begin position="309"/>
        <end position="328"/>
    </location>
</feature>
<dbReference type="PANTHER" id="PTHR11654">
    <property type="entry name" value="OLIGOPEPTIDE TRANSPORTER-RELATED"/>
    <property type="match status" value="1"/>
</dbReference>
<keyword evidence="3 6" id="KW-0812">Transmembrane</keyword>
<comment type="similarity">
    <text evidence="2">Belongs to the major facilitator superfamily. Proton-dependent oligopeptide transporter (POT/PTR) (TC 2.A.17) family.</text>
</comment>
<keyword evidence="8" id="KW-1185">Reference proteome</keyword>
<dbReference type="GO" id="GO:0022857">
    <property type="term" value="F:transmembrane transporter activity"/>
    <property type="evidence" value="ECO:0007669"/>
    <property type="project" value="InterPro"/>
</dbReference>
<dbReference type="Proteomes" id="UP000237347">
    <property type="component" value="Unassembled WGS sequence"/>
</dbReference>
<feature type="transmembrane region" description="Helical" evidence="6">
    <location>
        <begin position="408"/>
        <end position="427"/>
    </location>
</feature>
<evidence type="ECO:0000256" key="2">
    <source>
        <dbReference type="ARBA" id="ARBA00005982"/>
    </source>
</evidence>
<evidence type="ECO:0000256" key="4">
    <source>
        <dbReference type="ARBA" id="ARBA00022989"/>
    </source>
</evidence>
<feature type="transmembrane region" description="Helical" evidence="6">
    <location>
        <begin position="434"/>
        <end position="457"/>
    </location>
</feature>
<feature type="transmembrane region" description="Helical" evidence="6">
    <location>
        <begin position="143"/>
        <end position="163"/>
    </location>
</feature>
<feature type="transmembrane region" description="Helical" evidence="6">
    <location>
        <begin position="553"/>
        <end position="573"/>
    </location>
</feature>
<sequence length="637" mass="70354">MTLALLVFLLGTKRFRYKKRLGTPILQILQVIVAAVEKRKAMFPSNVNALFEDPSQESRIYHTNKFRCLDKAAIITSKDFETPNPWRLCTVTNVEEVKMLIKLLPIWATTIIFWPMHAQLASFSVQQSATMDRSIGNFQIPAASLYAFFVVAIMITLAIYDRLIMPLMKKSRNSQGLTNLQKVGLGLFFSILGMAAAALVEKRRLSVVGANNRSTITRSITLPISAFFLLPQFILVGIGEAFILSGELDFFTNNAPNGMKAITTGLCLTTSSFGMFFSTILVTIITNFTGRNGGHNWLPPSINNGRLDYFYWLLALLTLIDFGFYIVCTIRFRPNSTEIFPEMNGAIDNAVDHKGNHADRTKTGGWLSAIQILGIEICERFATMAIIVNLVTYLVGTMHLPSASASNFASTSGGTAYLLSLLGGIVADSFLGRYWMIAIAATIHAAGTCLLAISTSFPNLRPPPCNPTLSNKCVEANSLQMGIFTMALYLTNIGVGGIKSSVAGLGTDQFDQNDDKEKAQMAHFFNRFYFVISSGTLLAVTVLVYLQDQVGRSWAYGICSASMTLALLVFLLGTKRYRYKQRLGTPIVQILQVIVAAVKKRKVACPSNDSALYEDLSQESRIYHSDKFRYVTIRIAA</sequence>
<accession>A0AAW0LEM8</accession>
<evidence type="ECO:0000256" key="6">
    <source>
        <dbReference type="SAM" id="Phobius"/>
    </source>
</evidence>
<evidence type="ECO:0000256" key="3">
    <source>
        <dbReference type="ARBA" id="ARBA00022692"/>
    </source>
</evidence>
<dbReference type="SUPFAM" id="SSF103473">
    <property type="entry name" value="MFS general substrate transporter"/>
    <property type="match status" value="2"/>
</dbReference>
<dbReference type="InterPro" id="IPR036259">
    <property type="entry name" value="MFS_trans_sf"/>
</dbReference>
<keyword evidence="5 6" id="KW-0472">Membrane</keyword>
<reference evidence="7 8" key="1">
    <citation type="journal article" date="2018" name="Sci. Data">
        <title>The draft genome sequence of cork oak.</title>
        <authorList>
            <person name="Ramos A.M."/>
            <person name="Usie A."/>
            <person name="Barbosa P."/>
            <person name="Barros P.M."/>
            <person name="Capote T."/>
            <person name="Chaves I."/>
            <person name="Simoes F."/>
            <person name="Abreu I."/>
            <person name="Carrasquinho I."/>
            <person name="Faro C."/>
            <person name="Guimaraes J.B."/>
            <person name="Mendonca D."/>
            <person name="Nobrega F."/>
            <person name="Rodrigues L."/>
            <person name="Saibo N.J.M."/>
            <person name="Varela M.C."/>
            <person name="Egas C."/>
            <person name="Matos J."/>
            <person name="Miguel C.M."/>
            <person name="Oliveira M.M."/>
            <person name="Ricardo C.P."/>
            <person name="Goncalves S."/>
        </authorList>
    </citation>
    <scope>NUCLEOTIDE SEQUENCE [LARGE SCALE GENOMIC DNA]</scope>
    <source>
        <strain evidence="8">cv. HL8</strain>
    </source>
</reference>
<comment type="subcellular location">
    <subcellularLocation>
        <location evidence="1">Membrane</location>
        <topology evidence="1">Multi-pass membrane protein</topology>
    </subcellularLocation>
</comment>
<dbReference type="Pfam" id="PF00854">
    <property type="entry name" value="PTR2"/>
    <property type="match status" value="2"/>
</dbReference>
<comment type="caution">
    <text evidence="7">The sequence shown here is derived from an EMBL/GenBank/DDBJ whole genome shotgun (WGS) entry which is preliminary data.</text>
</comment>
<dbReference type="GO" id="GO:0016020">
    <property type="term" value="C:membrane"/>
    <property type="evidence" value="ECO:0007669"/>
    <property type="project" value="UniProtKB-SubCell"/>
</dbReference>